<gene>
    <name evidence="1" type="ORF">SAMN05660918_0502</name>
</gene>
<dbReference type="RefSeq" id="WP_091307339.1">
    <property type="nucleotide sequence ID" value="NZ_CBCSJU010000001.1"/>
</dbReference>
<proteinExistence type="predicted"/>
<accession>A0A1H6QL28</accession>
<protein>
    <recommendedName>
        <fullName evidence="3">GIY-YIG domain-containing protein</fullName>
    </recommendedName>
</protein>
<organism evidence="1 2">
    <name type="scientific">Flavobacterium terrigena</name>
    <dbReference type="NCBI Taxonomy" id="402734"/>
    <lineage>
        <taxon>Bacteria</taxon>
        <taxon>Pseudomonadati</taxon>
        <taxon>Bacteroidota</taxon>
        <taxon>Flavobacteriia</taxon>
        <taxon>Flavobacteriales</taxon>
        <taxon>Flavobacteriaceae</taxon>
        <taxon>Flavobacterium</taxon>
    </lineage>
</organism>
<name>A0A1H6QL28_9FLAO</name>
<keyword evidence="2" id="KW-1185">Reference proteome</keyword>
<dbReference type="Proteomes" id="UP000199702">
    <property type="component" value="Unassembled WGS sequence"/>
</dbReference>
<sequence length="191" mass="22310">MKINSSEIINNSKKSLVNLATQLDTVEILAFHEFILHSTDFRNMTIFKEVIKLPKTTSPIIYTIEMLDIEIKNNLIKKFIDFSPINKTKNFEKVRHSKHNDNVLDSKFLYVGSSITDFSSRLKNHLGLKGHTTYALHLSKWDENMTYNIKIKMYEIKHINDSEINRNLVEIIEQQIWDTLKPVFGKRSGLL</sequence>
<evidence type="ECO:0000313" key="2">
    <source>
        <dbReference type="Proteomes" id="UP000199702"/>
    </source>
</evidence>
<dbReference type="AlphaFoldDB" id="A0A1H6QL28"/>
<reference evidence="2" key="1">
    <citation type="submission" date="2016-10" db="EMBL/GenBank/DDBJ databases">
        <authorList>
            <person name="Varghese N."/>
            <person name="Submissions S."/>
        </authorList>
    </citation>
    <scope>NUCLEOTIDE SEQUENCE [LARGE SCALE GENOMIC DNA]</scope>
    <source>
        <strain evidence="2">DSM 17934</strain>
    </source>
</reference>
<evidence type="ECO:0008006" key="3">
    <source>
        <dbReference type="Google" id="ProtNLM"/>
    </source>
</evidence>
<evidence type="ECO:0000313" key="1">
    <source>
        <dbReference type="EMBL" id="SEI42676.1"/>
    </source>
</evidence>
<dbReference type="STRING" id="402734.SAMN05660918_0502"/>
<dbReference type="OrthoDB" id="1436147at2"/>
<dbReference type="EMBL" id="FNYA01000001">
    <property type="protein sequence ID" value="SEI42676.1"/>
    <property type="molecule type" value="Genomic_DNA"/>
</dbReference>